<dbReference type="Proteomes" id="UP001066276">
    <property type="component" value="Chromosome 9"/>
</dbReference>
<protein>
    <submittedName>
        <fullName evidence="2">Uncharacterized protein</fullName>
    </submittedName>
</protein>
<sequence>MRETQLEPVSAGDCGENSHASVRGSNPGSLCRDAAGRQGALLVAEGGRAWKEREARGRGSGRVLCALTSSEREEFLRRGEDWSRLEARTSRCLISETSISLLSDTERPHWSRLPRAEGKAPRRR</sequence>
<organism evidence="2 3">
    <name type="scientific">Pleurodeles waltl</name>
    <name type="common">Iberian ribbed newt</name>
    <dbReference type="NCBI Taxonomy" id="8319"/>
    <lineage>
        <taxon>Eukaryota</taxon>
        <taxon>Metazoa</taxon>
        <taxon>Chordata</taxon>
        <taxon>Craniata</taxon>
        <taxon>Vertebrata</taxon>
        <taxon>Euteleostomi</taxon>
        <taxon>Amphibia</taxon>
        <taxon>Batrachia</taxon>
        <taxon>Caudata</taxon>
        <taxon>Salamandroidea</taxon>
        <taxon>Salamandridae</taxon>
        <taxon>Pleurodelinae</taxon>
        <taxon>Pleurodeles</taxon>
    </lineage>
</organism>
<accession>A0AAV7MMN0</accession>
<evidence type="ECO:0000313" key="3">
    <source>
        <dbReference type="Proteomes" id="UP001066276"/>
    </source>
</evidence>
<comment type="caution">
    <text evidence="2">The sequence shown here is derived from an EMBL/GenBank/DDBJ whole genome shotgun (WGS) entry which is preliminary data.</text>
</comment>
<reference evidence="2" key="1">
    <citation type="journal article" date="2022" name="bioRxiv">
        <title>Sequencing and chromosome-scale assembly of the giantPleurodeles waltlgenome.</title>
        <authorList>
            <person name="Brown T."/>
            <person name="Elewa A."/>
            <person name="Iarovenko S."/>
            <person name="Subramanian E."/>
            <person name="Araus A.J."/>
            <person name="Petzold A."/>
            <person name="Susuki M."/>
            <person name="Suzuki K.-i.T."/>
            <person name="Hayashi T."/>
            <person name="Toyoda A."/>
            <person name="Oliveira C."/>
            <person name="Osipova E."/>
            <person name="Leigh N.D."/>
            <person name="Simon A."/>
            <person name="Yun M.H."/>
        </authorList>
    </citation>
    <scope>NUCLEOTIDE SEQUENCE</scope>
    <source>
        <strain evidence="2">20211129_DDA</strain>
        <tissue evidence="2">Liver</tissue>
    </source>
</reference>
<dbReference type="EMBL" id="JANPWB010000013">
    <property type="protein sequence ID" value="KAJ1104429.1"/>
    <property type="molecule type" value="Genomic_DNA"/>
</dbReference>
<keyword evidence="3" id="KW-1185">Reference proteome</keyword>
<dbReference type="AlphaFoldDB" id="A0AAV7MMN0"/>
<evidence type="ECO:0000256" key="1">
    <source>
        <dbReference type="SAM" id="MobiDB-lite"/>
    </source>
</evidence>
<feature type="compositionally biased region" description="Polar residues" evidence="1">
    <location>
        <begin position="18"/>
        <end position="28"/>
    </location>
</feature>
<proteinExistence type="predicted"/>
<feature type="region of interest" description="Disordered" evidence="1">
    <location>
        <begin position="1"/>
        <end position="30"/>
    </location>
</feature>
<feature type="region of interest" description="Disordered" evidence="1">
    <location>
        <begin position="103"/>
        <end position="124"/>
    </location>
</feature>
<name>A0AAV7MMN0_PLEWA</name>
<evidence type="ECO:0000313" key="2">
    <source>
        <dbReference type="EMBL" id="KAJ1104429.1"/>
    </source>
</evidence>
<feature type="compositionally biased region" description="Basic and acidic residues" evidence="1">
    <location>
        <begin position="104"/>
        <end position="124"/>
    </location>
</feature>
<gene>
    <name evidence="2" type="ORF">NDU88_001841</name>
</gene>